<accession>A0A2A9MG85</accession>
<feature type="coiled-coil region" evidence="1">
    <location>
        <begin position="255"/>
        <end position="304"/>
    </location>
</feature>
<evidence type="ECO:0000256" key="2">
    <source>
        <dbReference type="SAM" id="MobiDB-lite"/>
    </source>
</evidence>
<dbReference type="AlphaFoldDB" id="A0A2A9MG85"/>
<dbReference type="RefSeq" id="XP_029218995.1">
    <property type="nucleotide sequence ID" value="XM_029364287.1"/>
</dbReference>
<name>A0A2A9MG85_BESBE</name>
<sequence length="507" mass="54425">MLKRLSKASRSGSAGRAASAESGWEEAGSTNPNTPVIEDPGGPRSGPVSLPKTESGDVNGEGSPREAAQEEEERRLARKRSSTGKGKLFSRLTSKFSRSLSALLHSDGSGASHEAAGRKAAACGNSRDERAGELDAPQSASGEPGVAAAHDASFAQKRKFHIPHPHLLGHHSRALTRQHLSGSGGAAADAGAEPSGHGIGTGILHAATGLMHPSHLPHLHLRSTHAKPENAGQQHTPRGQQQQESENGVQGVELLRQLHQAHERARKIVEDSRKQKEILLQRARQEVEEEAVRVREEAEKEFEVAAETDQKEDAAFAAATDDAPVDPHVPRTAVDEAAQFCVGQVLLVDVGLPEELKKRLPVIKANPPTFFRKSCASQYPSTRGPKGDPTILKAALEHSYRQSREYSEAHYGSASLTETMTDEYRGACLKNLGGSSEVGGAKRDVYSAILGDRAWNEADEADLHLDINDVQGQEDDNQWWASRRKGNDDGSVTPRAFCQGCWPAAPA</sequence>
<reference evidence="3 4" key="1">
    <citation type="submission" date="2017-09" db="EMBL/GenBank/DDBJ databases">
        <title>Genome sequencing of Besnoitia besnoiti strain Bb-Ger1.</title>
        <authorList>
            <person name="Schares G."/>
            <person name="Venepally P."/>
            <person name="Lorenzi H.A."/>
        </authorList>
    </citation>
    <scope>NUCLEOTIDE SEQUENCE [LARGE SCALE GENOMIC DNA]</scope>
    <source>
        <strain evidence="3 4">Bb-Ger1</strain>
    </source>
</reference>
<feature type="region of interest" description="Disordered" evidence="2">
    <location>
        <begin position="176"/>
        <end position="203"/>
    </location>
</feature>
<dbReference type="Gene3D" id="1.20.5.2950">
    <property type="match status" value="1"/>
</dbReference>
<feature type="region of interest" description="Disordered" evidence="2">
    <location>
        <begin position="226"/>
        <end position="248"/>
    </location>
</feature>
<keyword evidence="1" id="KW-0175">Coiled coil</keyword>
<feature type="region of interest" description="Disordered" evidence="2">
    <location>
        <begin position="105"/>
        <end position="150"/>
    </location>
</feature>
<evidence type="ECO:0000313" key="4">
    <source>
        <dbReference type="Proteomes" id="UP000224006"/>
    </source>
</evidence>
<comment type="caution">
    <text evidence="3">The sequence shown here is derived from an EMBL/GenBank/DDBJ whole genome shotgun (WGS) entry which is preliminary data.</text>
</comment>
<dbReference type="GeneID" id="40310801"/>
<feature type="region of interest" description="Disordered" evidence="2">
    <location>
        <begin position="1"/>
        <end position="91"/>
    </location>
</feature>
<dbReference type="Proteomes" id="UP000224006">
    <property type="component" value="Chromosome V"/>
</dbReference>
<proteinExistence type="predicted"/>
<protein>
    <submittedName>
        <fullName evidence="3">Vacuolar (H+)-atpase g subunit protein</fullName>
    </submittedName>
</protein>
<feature type="compositionally biased region" description="Low complexity" evidence="2">
    <location>
        <begin position="8"/>
        <end position="29"/>
    </location>
</feature>
<dbReference type="OrthoDB" id="331093at2759"/>
<evidence type="ECO:0000313" key="3">
    <source>
        <dbReference type="EMBL" id="PFH34986.1"/>
    </source>
</evidence>
<gene>
    <name evidence="3" type="ORF">BESB_058730</name>
</gene>
<dbReference type="EMBL" id="NWUJ01000005">
    <property type="protein sequence ID" value="PFH34986.1"/>
    <property type="molecule type" value="Genomic_DNA"/>
</dbReference>
<dbReference type="VEuPathDB" id="ToxoDB:BESB_058730"/>
<feature type="compositionally biased region" description="Low complexity" evidence="2">
    <location>
        <begin position="233"/>
        <end position="243"/>
    </location>
</feature>
<organism evidence="3 4">
    <name type="scientific">Besnoitia besnoiti</name>
    <name type="common">Apicomplexan protozoan</name>
    <dbReference type="NCBI Taxonomy" id="94643"/>
    <lineage>
        <taxon>Eukaryota</taxon>
        <taxon>Sar</taxon>
        <taxon>Alveolata</taxon>
        <taxon>Apicomplexa</taxon>
        <taxon>Conoidasida</taxon>
        <taxon>Coccidia</taxon>
        <taxon>Eucoccidiorida</taxon>
        <taxon>Eimeriorina</taxon>
        <taxon>Sarcocystidae</taxon>
        <taxon>Besnoitia</taxon>
    </lineage>
</organism>
<dbReference type="KEGG" id="bbes:BESB_058730"/>
<evidence type="ECO:0000256" key="1">
    <source>
        <dbReference type="SAM" id="Coils"/>
    </source>
</evidence>
<keyword evidence="4" id="KW-1185">Reference proteome</keyword>
<feature type="compositionally biased region" description="Low complexity" evidence="2">
    <location>
        <begin position="186"/>
        <end position="196"/>
    </location>
</feature>
<feature type="compositionally biased region" description="Basic and acidic residues" evidence="2">
    <location>
        <begin position="63"/>
        <end position="75"/>
    </location>
</feature>